<keyword evidence="2" id="KW-0812">Transmembrane</keyword>
<dbReference type="Gene3D" id="3.90.226.10">
    <property type="entry name" value="2-enoyl-CoA Hydratase, Chain A, domain 1"/>
    <property type="match status" value="1"/>
</dbReference>
<keyword evidence="2" id="KW-1133">Transmembrane helix</keyword>
<feature type="region of interest" description="Disordered" evidence="1">
    <location>
        <begin position="1"/>
        <end position="61"/>
    </location>
</feature>
<evidence type="ECO:0000256" key="1">
    <source>
        <dbReference type="SAM" id="MobiDB-lite"/>
    </source>
</evidence>
<feature type="compositionally biased region" description="Pro residues" evidence="1">
    <location>
        <begin position="45"/>
        <end position="58"/>
    </location>
</feature>
<accession>A0ABW7GI88</accession>
<feature type="transmembrane region" description="Helical" evidence="2">
    <location>
        <begin position="107"/>
        <end position="130"/>
    </location>
</feature>
<dbReference type="Proteomes" id="UP001606302">
    <property type="component" value="Unassembled WGS sequence"/>
</dbReference>
<dbReference type="SUPFAM" id="SSF52096">
    <property type="entry name" value="ClpP/crotonase"/>
    <property type="match status" value="1"/>
</dbReference>
<dbReference type="RefSeq" id="WP_394510532.1">
    <property type="nucleotide sequence ID" value="NZ_JBIGHX010000003.1"/>
</dbReference>
<protein>
    <submittedName>
        <fullName evidence="3">Uncharacterized protein</fullName>
    </submittedName>
</protein>
<name>A0ABW7GI88_9BURK</name>
<dbReference type="InterPro" id="IPR029045">
    <property type="entry name" value="ClpP/crotonase-like_dom_sf"/>
</dbReference>
<keyword evidence="2" id="KW-0472">Membrane</keyword>
<keyword evidence="4" id="KW-1185">Reference proteome</keyword>
<comment type="caution">
    <text evidence="3">The sequence shown here is derived from an EMBL/GenBank/DDBJ whole genome shotgun (WGS) entry which is preliminary data.</text>
</comment>
<evidence type="ECO:0000313" key="4">
    <source>
        <dbReference type="Proteomes" id="UP001606302"/>
    </source>
</evidence>
<sequence>MTDARPHRPYVDPTTVDANPRPQAPQETPAWQQASRRQHSGSTPPARPQRPRVQPPAPTASGYFTRHWRGELSLARSYWVNNVLLATPFAFALTGLMSWISVKGDSLQVSAITVLVGMPLLVALNIWCLVGAWRAATHYLSEQGSKLWGWLARGTLALGALQLALSVLLGLLPNLGEFWQMARGVDPLGQATMSLSADGRSVRLEGVIGMGDGERLRALLASDAARGIKRVELVSPGGRVREAERMASALKKHGHGARAVGTCASACTLVFLGGSPRHLAPEGQLGFHRASTGTYNPVFEELANQELAKSYRELGLPEAMIDKTLDTPSRGMWFVPRKDLVAYQLIAPSPQTLAIPLPPVGTPAVRADIDDALRMHPVWEALERRTLGTIDAVRQAMSAARTAGASDEDVQAAALRPLAKQMPELLGGTDPILRRRYVSLVADQLRALRTPARPGERPACRDLLDGRLAARKQLPVELQAREAQWLLDAAQSAPPRWLPKPPSAIEVEVVSRTVGSASLGMLSQLWADIPDTAAGSGAACEPVIAMLDRFAAQTPARRDLAERLALHPRR</sequence>
<evidence type="ECO:0000256" key="2">
    <source>
        <dbReference type="SAM" id="Phobius"/>
    </source>
</evidence>
<organism evidence="3 4">
    <name type="scientific">Pelomonas lactea</name>
    <dbReference type="NCBI Taxonomy" id="3299030"/>
    <lineage>
        <taxon>Bacteria</taxon>
        <taxon>Pseudomonadati</taxon>
        <taxon>Pseudomonadota</taxon>
        <taxon>Betaproteobacteria</taxon>
        <taxon>Burkholderiales</taxon>
        <taxon>Sphaerotilaceae</taxon>
        <taxon>Roseateles</taxon>
    </lineage>
</organism>
<feature type="transmembrane region" description="Helical" evidence="2">
    <location>
        <begin position="79"/>
        <end position="101"/>
    </location>
</feature>
<gene>
    <name evidence="3" type="ORF">ACG04Q_08805</name>
</gene>
<dbReference type="EMBL" id="JBIGHX010000003">
    <property type="protein sequence ID" value="MFG6461667.1"/>
    <property type="molecule type" value="Genomic_DNA"/>
</dbReference>
<feature type="transmembrane region" description="Helical" evidence="2">
    <location>
        <begin position="150"/>
        <end position="172"/>
    </location>
</feature>
<proteinExistence type="predicted"/>
<reference evidence="3 4" key="1">
    <citation type="submission" date="2024-08" db="EMBL/GenBank/DDBJ databases">
        <authorList>
            <person name="Lu H."/>
        </authorList>
    </citation>
    <scope>NUCLEOTIDE SEQUENCE [LARGE SCALE GENOMIC DNA]</scope>
    <source>
        <strain evidence="3 4">DXS20W</strain>
    </source>
</reference>
<feature type="compositionally biased region" description="Basic and acidic residues" evidence="1">
    <location>
        <begin position="1"/>
        <end position="10"/>
    </location>
</feature>
<feature type="compositionally biased region" description="Polar residues" evidence="1">
    <location>
        <begin position="25"/>
        <end position="35"/>
    </location>
</feature>
<evidence type="ECO:0000313" key="3">
    <source>
        <dbReference type="EMBL" id="MFG6461667.1"/>
    </source>
</evidence>